<feature type="transmembrane region" description="Helical" evidence="7">
    <location>
        <begin position="105"/>
        <end position="124"/>
    </location>
</feature>
<keyword evidence="3 7" id="KW-0812">Transmembrane</keyword>
<reference evidence="9 10" key="1">
    <citation type="submission" date="2017-05" db="EMBL/GenBank/DDBJ databases">
        <title>Isolation of Rhodococcus sp. S2-17 biodegrading of BP-3.</title>
        <authorList>
            <person name="Lee Y."/>
            <person name="Kim K.H."/>
            <person name="Chun B.H."/>
            <person name="Jung H.S."/>
            <person name="Jeon C.O."/>
        </authorList>
    </citation>
    <scope>NUCLEOTIDE SEQUENCE [LARGE SCALE GENOMIC DNA]</scope>
    <source>
        <strain evidence="9 10">S2-17</strain>
        <plasmid evidence="10">prb98</plasmid>
    </source>
</reference>
<sequence>MTSDRFGELMQPVGRDRIDDGTAPPVTPASPVTRNAARQVLVAVLLNAVCVLPSFLVSSMPGAIASDLQLDPVVLGFAFSAFWLVASVAAYPMASKANIWGPVRALRVAGILAFLLCILLASSARSAGTLVITLGLAGCAPALATPAMNMVIMSAVPARRRASAFAVASTGPVAALMLAGIVGSAFESSIGWRCAFVLSGIAAVLHTPLVKSAAETPPTTPTPPAADHTDSNPRAPSLRPLAVMMVGVLAGNLALGAATAFMVLAAPAAGMDSDHASLAVSAGAGASIVLRLVCAALVDRRGWDPFPMCWLMMLAGAVGFGFLASSASWTYVLGLLLALGPGWSWISLLVHGVMCRYPHAVARASGIVQSAYFIGGVIGPVIMGVIIATSSYSAAWSVMVGAQVTAALFVILAGRRLPPFAALPSAEGDRPRPD</sequence>
<keyword evidence="9" id="KW-0614">Plasmid</keyword>
<dbReference type="KEGG" id="roz:CBI38_34880"/>
<accession>A0A2S2C6W4</accession>
<feature type="transmembrane region" description="Helical" evidence="7">
    <location>
        <begin position="164"/>
        <end position="184"/>
    </location>
</feature>
<proteinExistence type="predicted"/>
<evidence type="ECO:0000259" key="8">
    <source>
        <dbReference type="PROSITE" id="PS50850"/>
    </source>
</evidence>
<feature type="transmembrane region" description="Helical" evidence="7">
    <location>
        <begin position="73"/>
        <end position="93"/>
    </location>
</feature>
<feature type="transmembrane region" description="Helical" evidence="7">
    <location>
        <begin position="394"/>
        <end position="413"/>
    </location>
</feature>
<dbReference type="EMBL" id="CP021355">
    <property type="protein sequence ID" value="AWK76553.1"/>
    <property type="molecule type" value="Genomic_DNA"/>
</dbReference>
<feature type="transmembrane region" description="Helical" evidence="7">
    <location>
        <begin position="241"/>
        <end position="266"/>
    </location>
</feature>
<dbReference type="InterPro" id="IPR020846">
    <property type="entry name" value="MFS_dom"/>
</dbReference>
<feature type="transmembrane region" description="Helical" evidence="7">
    <location>
        <begin position="40"/>
        <end position="61"/>
    </location>
</feature>
<feature type="transmembrane region" description="Helical" evidence="7">
    <location>
        <begin position="329"/>
        <end position="350"/>
    </location>
</feature>
<dbReference type="PROSITE" id="PS50850">
    <property type="entry name" value="MFS"/>
    <property type="match status" value="1"/>
</dbReference>
<gene>
    <name evidence="9" type="ORF">CBI38_34880</name>
</gene>
<keyword evidence="5 7" id="KW-0472">Membrane</keyword>
<evidence type="ECO:0000313" key="10">
    <source>
        <dbReference type="Proteomes" id="UP000245711"/>
    </source>
</evidence>
<organism evidence="9 10">
    <name type="scientific">Rhodococcus oxybenzonivorans</name>
    <dbReference type="NCBI Taxonomy" id="1990687"/>
    <lineage>
        <taxon>Bacteria</taxon>
        <taxon>Bacillati</taxon>
        <taxon>Actinomycetota</taxon>
        <taxon>Actinomycetes</taxon>
        <taxon>Mycobacteriales</taxon>
        <taxon>Nocardiaceae</taxon>
        <taxon>Rhodococcus</taxon>
    </lineage>
</organism>
<dbReference type="InterPro" id="IPR011701">
    <property type="entry name" value="MFS"/>
</dbReference>
<evidence type="ECO:0000256" key="7">
    <source>
        <dbReference type="SAM" id="Phobius"/>
    </source>
</evidence>
<evidence type="ECO:0000256" key="2">
    <source>
        <dbReference type="ARBA" id="ARBA00022475"/>
    </source>
</evidence>
<dbReference type="PANTHER" id="PTHR43124:SF3">
    <property type="entry name" value="CHLORAMPHENICOL EFFLUX PUMP RV0191"/>
    <property type="match status" value="1"/>
</dbReference>
<dbReference type="PANTHER" id="PTHR43124">
    <property type="entry name" value="PURINE EFFLUX PUMP PBUE"/>
    <property type="match status" value="1"/>
</dbReference>
<feature type="transmembrane region" description="Helical" evidence="7">
    <location>
        <begin position="190"/>
        <end position="210"/>
    </location>
</feature>
<keyword evidence="10" id="KW-1185">Reference proteome</keyword>
<dbReference type="SUPFAM" id="SSF103473">
    <property type="entry name" value="MFS general substrate transporter"/>
    <property type="match status" value="1"/>
</dbReference>
<dbReference type="GO" id="GO:0022857">
    <property type="term" value="F:transmembrane transporter activity"/>
    <property type="evidence" value="ECO:0007669"/>
    <property type="project" value="InterPro"/>
</dbReference>
<evidence type="ECO:0000256" key="3">
    <source>
        <dbReference type="ARBA" id="ARBA00022692"/>
    </source>
</evidence>
<evidence type="ECO:0000256" key="6">
    <source>
        <dbReference type="SAM" id="MobiDB-lite"/>
    </source>
</evidence>
<dbReference type="RefSeq" id="WP_109335997.1">
    <property type="nucleotide sequence ID" value="NZ_CP021355.1"/>
</dbReference>
<feature type="domain" description="Major facilitator superfamily (MFS) profile" evidence="8">
    <location>
        <begin position="39"/>
        <end position="418"/>
    </location>
</feature>
<feature type="transmembrane region" description="Helical" evidence="7">
    <location>
        <begin position="278"/>
        <end position="298"/>
    </location>
</feature>
<dbReference type="InterPro" id="IPR050189">
    <property type="entry name" value="MFS_Efflux_Transporters"/>
</dbReference>
<evidence type="ECO:0000256" key="4">
    <source>
        <dbReference type="ARBA" id="ARBA00022989"/>
    </source>
</evidence>
<feature type="region of interest" description="Disordered" evidence="6">
    <location>
        <begin position="213"/>
        <end position="233"/>
    </location>
</feature>
<protein>
    <recommendedName>
        <fullName evidence="8">Major facilitator superfamily (MFS) profile domain-containing protein</fullName>
    </recommendedName>
</protein>
<dbReference type="Gene3D" id="1.20.1250.20">
    <property type="entry name" value="MFS general substrate transporter like domains"/>
    <property type="match status" value="2"/>
</dbReference>
<dbReference type="Proteomes" id="UP000245711">
    <property type="component" value="Plasmid pRB98"/>
</dbReference>
<feature type="transmembrane region" description="Helical" evidence="7">
    <location>
        <begin position="130"/>
        <end position="152"/>
    </location>
</feature>
<dbReference type="InterPro" id="IPR036259">
    <property type="entry name" value="MFS_trans_sf"/>
</dbReference>
<dbReference type="GO" id="GO:0005886">
    <property type="term" value="C:plasma membrane"/>
    <property type="evidence" value="ECO:0007669"/>
    <property type="project" value="UniProtKB-SubCell"/>
</dbReference>
<evidence type="ECO:0000256" key="5">
    <source>
        <dbReference type="ARBA" id="ARBA00023136"/>
    </source>
</evidence>
<name>A0A2S2C6W4_9NOCA</name>
<feature type="transmembrane region" description="Helical" evidence="7">
    <location>
        <begin position="305"/>
        <end position="323"/>
    </location>
</feature>
<keyword evidence="4 7" id="KW-1133">Transmembrane helix</keyword>
<evidence type="ECO:0000313" key="9">
    <source>
        <dbReference type="EMBL" id="AWK76553.1"/>
    </source>
</evidence>
<dbReference type="Pfam" id="PF07690">
    <property type="entry name" value="MFS_1"/>
    <property type="match status" value="1"/>
</dbReference>
<keyword evidence="2" id="KW-1003">Cell membrane</keyword>
<feature type="transmembrane region" description="Helical" evidence="7">
    <location>
        <begin position="371"/>
        <end position="388"/>
    </location>
</feature>
<dbReference type="AlphaFoldDB" id="A0A2S2C6W4"/>
<comment type="subcellular location">
    <subcellularLocation>
        <location evidence="1">Cell membrane</location>
        <topology evidence="1">Multi-pass membrane protein</topology>
    </subcellularLocation>
</comment>
<geneLocation type="plasmid" evidence="10">
    <name>prb98</name>
</geneLocation>
<dbReference type="OrthoDB" id="5176013at2"/>
<evidence type="ECO:0000256" key="1">
    <source>
        <dbReference type="ARBA" id="ARBA00004651"/>
    </source>
</evidence>